<protein>
    <submittedName>
        <fullName evidence="1">Uncharacterized protein</fullName>
    </submittedName>
</protein>
<reference evidence="1 2" key="1">
    <citation type="journal article" date="2014" name="Front. Genet.">
        <title>Genome and metabolic network of "Candidatus Phaeomarinobacter ectocarpi" Ec32, a new candidate genus of Alphaproteobacteria frequently associated with brown algae.</title>
        <authorList>
            <person name="Dittami S.M."/>
            <person name="Barbeyron T."/>
            <person name="Boyen C."/>
            <person name="Cambefort J."/>
            <person name="Collet G."/>
            <person name="Delage L."/>
            <person name="Gobet A."/>
            <person name="Groisillier A."/>
            <person name="Leblanc C."/>
            <person name="Michel G."/>
            <person name="Scornet D."/>
            <person name="Siegel A."/>
            <person name="Tapia J.E."/>
            <person name="Tonon T."/>
        </authorList>
    </citation>
    <scope>NUCLEOTIDE SEQUENCE [LARGE SCALE GENOMIC DNA]</scope>
    <source>
        <strain evidence="1 2">Ec32</strain>
    </source>
</reference>
<name>X5MMC7_9HYPH</name>
<evidence type="ECO:0000313" key="2">
    <source>
        <dbReference type="Proteomes" id="UP000032160"/>
    </source>
</evidence>
<sequence length="58" mass="6945">MWRTVCETPWFWEIEYAANGQKRWRIEIENIILPRLRDKWDLLQAIAAGESSADELPK</sequence>
<dbReference type="AlphaFoldDB" id="X5MMC7"/>
<dbReference type="KEGG" id="pect:BN1012_Phect2062"/>
<dbReference type="HOGENOM" id="CLU_2970892_0_0_5"/>
<dbReference type="Proteomes" id="UP000032160">
    <property type="component" value="Chromosome I"/>
</dbReference>
<keyword evidence="2" id="KW-1185">Reference proteome</keyword>
<dbReference type="EMBL" id="HG966617">
    <property type="protein sequence ID" value="CDO60275.1"/>
    <property type="molecule type" value="Genomic_DNA"/>
</dbReference>
<dbReference type="STRING" id="1458461.BN1012_Phect2062"/>
<evidence type="ECO:0000313" key="1">
    <source>
        <dbReference type="EMBL" id="CDO60275.1"/>
    </source>
</evidence>
<proteinExistence type="predicted"/>
<organism evidence="1 2">
    <name type="scientific">Candidatus Phaeomarinibacter ectocarpi</name>
    <dbReference type="NCBI Taxonomy" id="1458461"/>
    <lineage>
        <taxon>Bacteria</taxon>
        <taxon>Pseudomonadati</taxon>
        <taxon>Pseudomonadota</taxon>
        <taxon>Alphaproteobacteria</taxon>
        <taxon>Hyphomicrobiales</taxon>
        <taxon>Parvibaculaceae</taxon>
        <taxon>Candidatus Phaeomarinibacter</taxon>
    </lineage>
</organism>
<gene>
    <name evidence="1" type="ORF">BN1012_Phect2062</name>
</gene>
<accession>X5MMC7</accession>